<evidence type="ECO:0000256" key="1">
    <source>
        <dbReference type="SAM" id="MobiDB-lite"/>
    </source>
</evidence>
<name>A0A0G1CFZ0_9BACT</name>
<feature type="region of interest" description="Disordered" evidence="1">
    <location>
        <begin position="250"/>
        <end position="279"/>
    </location>
</feature>
<dbReference type="AlphaFoldDB" id="A0A0G1CFZ0"/>
<comment type="caution">
    <text evidence="2">The sequence shown here is derived from an EMBL/GenBank/DDBJ whole genome shotgun (WGS) entry which is preliminary data.</text>
</comment>
<dbReference type="Proteomes" id="UP000034543">
    <property type="component" value="Unassembled WGS sequence"/>
</dbReference>
<dbReference type="InterPro" id="IPR051319">
    <property type="entry name" value="Oligoribo/pAp-PDE_c-di-AMP_PDE"/>
</dbReference>
<accession>A0A0G1CFZ0</accession>
<organism evidence="2 3">
    <name type="scientific">Candidatus Gottesmanbacteria bacterium GW2011_GWA1_43_11</name>
    <dbReference type="NCBI Taxonomy" id="1618436"/>
    <lineage>
        <taxon>Bacteria</taxon>
        <taxon>Candidatus Gottesmaniibacteriota</taxon>
    </lineage>
</organism>
<reference evidence="2 3" key="1">
    <citation type="journal article" date="2015" name="Nature">
        <title>rRNA introns, odd ribosomes, and small enigmatic genomes across a large radiation of phyla.</title>
        <authorList>
            <person name="Brown C.T."/>
            <person name="Hug L.A."/>
            <person name="Thomas B.C."/>
            <person name="Sharon I."/>
            <person name="Castelle C.J."/>
            <person name="Singh A."/>
            <person name="Wilkins M.J."/>
            <person name="Williams K.H."/>
            <person name="Banfield J.F."/>
        </authorList>
    </citation>
    <scope>NUCLEOTIDE SEQUENCE [LARGE SCALE GENOMIC DNA]</scope>
</reference>
<evidence type="ECO:0000313" key="2">
    <source>
        <dbReference type="EMBL" id="KKS84447.1"/>
    </source>
</evidence>
<evidence type="ECO:0000313" key="3">
    <source>
        <dbReference type="Proteomes" id="UP000034543"/>
    </source>
</evidence>
<dbReference type="Gene3D" id="3.90.1640.10">
    <property type="entry name" value="inorganic pyrophosphatase (n-terminal core)"/>
    <property type="match status" value="1"/>
</dbReference>
<proteinExistence type="predicted"/>
<dbReference type="InterPro" id="IPR038763">
    <property type="entry name" value="DHH_sf"/>
</dbReference>
<dbReference type="PANTHER" id="PTHR47618:SF1">
    <property type="entry name" value="BIFUNCTIONAL OLIGORIBONUCLEASE AND PAP PHOSPHATASE NRNA"/>
    <property type="match status" value="1"/>
</dbReference>
<dbReference type="SUPFAM" id="SSF64182">
    <property type="entry name" value="DHH phosphoesterases"/>
    <property type="match status" value="1"/>
</dbReference>
<dbReference type="EMBL" id="LCFB01000019">
    <property type="protein sequence ID" value="KKS84447.1"/>
    <property type="molecule type" value="Genomic_DNA"/>
</dbReference>
<protein>
    <submittedName>
        <fullName evidence="2">MGPA protein</fullName>
    </submittedName>
</protein>
<gene>
    <name evidence="2" type="ORF">UV59_C0019G0022</name>
</gene>
<dbReference type="PANTHER" id="PTHR47618">
    <property type="entry name" value="BIFUNCTIONAL OLIGORIBONUCLEASE AND PAP PHOSPHATASE NRNA"/>
    <property type="match status" value="1"/>
</dbReference>
<sequence length="290" mass="31473">MNFTTEPQQLKDLLAGVSGSQSISILLPENCTRDAMAAGLALYLSLTQVGKNVKISCPRPVTVDWNRLIGINKVVTEISNKNFIISLDYIEGSIDRVSYNIEGDKFNLVIEPRAGSQHLFSEKNVHYNSSGGTIELIITIGAASPDLLGKNYTENKSLFTEKPIVVIDTNLANGKYGKLNVVQVDVTMSELMVALLKLAKLPITEDIAANLYDGLASGSRNFTTPGVTAETFETAAWLLKSGARKNVTSQFTSAQEELPRNEAAAPAPDEDQLPPDWLKPKIYKGASSLL</sequence>
<dbReference type="STRING" id="1618436.UV59_C0019G0022"/>